<dbReference type="PANTHER" id="PTHR46122">
    <property type="entry name" value="GALACTOSE OXIDASE/KELCH REPEAT PROTEIN-RELATED"/>
    <property type="match status" value="1"/>
</dbReference>
<evidence type="ECO:0000256" key="1">
    <source>
        <dbReference type="ARBA" id="ARBA00022441"/>
    </source>
</evidence>
<proteinExistence type="predicted"/>
<name>A0A9Q1KBW5_9CARY</name>
<evidence type="ECO:0008006" key="6">
    <source>
        <dbReference type="Google" id="ProtNLM"/>
    </source>
</evidence>
<dbReference type="AlphaFoldDB" id="A0A9Q1KBW5"/>
<dbReference type="SMART" id="SM00612">
    <property type="entry name" value="Kelch"/>
    <property type="match status" value="3"/>
</dbReference>
<comment type="caution">
    <text evidence="4">The sequence shown here is derived from an EMBL/GenBank/DDBJ whole genome shotgun (WGS) entry which is preliminary data.</text>
</comment>
<dbReference type="Pfam" id="PF01344">
    <property type="entry name" value="Kelch_1"/>
    <property type="match status" value="2"/>
</dbReference>
<dbReference type="InterPro" id="IPR015915">
    <property type="entry name" value="Kelch-typ_b-propeller"/>
</dbReference>
<accession>A0A9Q1KBW5</accession>
<dbReference type="Proteomes" id="UP001153076">
    <property type="component" value="Unassembled WGS sequence"/>
</dbReference>
<keyword evidence="1" id="KW-0880">Kelch repeat</keyword>
<feature type="region of interest" description="Disordered" evidence="3">
    <location>
        <begin position="1"/>
        <end position="58"/>
    </location>
</feature>
<protein>
    <recommendedName>
        <fullName evidence="6">F-box domain-containing protein</fullName>
    </recommendedName>
</protein>
<evidence type="ECO:0000256" key="2">
    <source>
        <dbReference type="ARBA" id="ARBA00022737"/>
    </source>
</evidence>
<evidence type="ECO:0000313" key="5">
    <source>
        <dbReference type="Proteomes" id="UP001153076"/>
    </source>
</evidence>
<keyword evidence="5" id="KW-1185">Reference proteome</keyword>
<sequence>MECKQALHSNTMFRRFRDSSSMSRGKEIKDEQCDQEAIEGNEDECEFDEDDCEGDRQPYTSERCVTKENSSKGPWIFSDGPSPEKMRKYYTSQCLGRNQMFSAGSHGEPEDADYSILPQCSDELEAVLFPRIPIELETMILARTGILEYKKLSSLSKRISQVIGNGDLLKERRRNGIKEVSVFMLASGEENWRAFNQQFTTHKSLPRLPSDNVFKSGDKESLCAGTHLLVCGHDFGGPVIWTYEAVMDEWYKGPSMVEHRCLFASASCGDFAYVAGGIGLETNDVLCSAEKYDPKTKSWDLLPKMKEERKMCAGAYMDNKIYVVGGQDKNGDLLTCAEVFDLEKKMWVKIPGMLNGLTTSQSPPLIAVVNNHLYLFETSSNSLMVHLKDCNSWKNVGPVPIRADLHRGWGVAFKSLGNELLVIGGPNISPSGRGIYTCCPNPNSENQKWVLRDGSGESNRSHFIMNCTIMVA</sequence>
<reference evidence="4" key="1">
    <citation type="submission" date="2022-04" db="EMBL/GenBank/DDBJ databases">
        <title>Carnegiea gigantea Genome sequencing and assembly v2.</title>
        <authorList>
            <person name="Copetti D."/>
            <person name="Sanderson M.J."/>
            <person name="Burquez A."/>
            <person name="Wojciechowski M.F."/>
        </authorList>
    </citation>
    <scope>NUCLEOTIDE SEQUENCE</scope>
    <source>
        <strain evidence="4">SGP5-SGP5p</strain>
        <tissue evidence="4">Aerial part</tissue>
    </source>
</reference>
<dbReference type="OrthoDB" id="191037at2759"/>
<dbReference type="SUPFAM" id="SSF117281">
    <property type="entry name" value="Kelch motif"/>
    <property type="match status" value="1"/>
</dbReference>
<dbReference type="PANTHER" id="PTHR46122:SF5">
    <property type="entry name" value="F-BOX DOMAIN-CONTAINING PROTEIN"/>
    <property type="match status" value="1"/>
</dbReference>
<keyword evidence="2" id="KW-0677">Repeat</keyword>
<gene>
    <name evidence="4" type="ORF">Cgig2_026461</name>
</gene>
<evidence type="ECO:0000313" key="4">
    <source>
        <dbReference type="EMBL" id="KAJ8440110.1"/>
    </source>
</evidence>
<dbReference type="EMBL" id="JAKOGI010000198">
    <property type="protein sequence ID" value="KAJ8440110.1"/>
    <property type="molecule type" value="Genomic_DNA"/>
</dbReference>
<dbReference type="InterPro" id="IPR006652">
    <property type="entry name" value="Kelch_1"/>
</dbReference>
<organism evidence="4 5">
    <name type="scientific">Carnegiea gigantea</name>
    <dbReference type="NCBI Taxonomy" id="171969"/>
    <lineage>
        <taxon>Eukaryota</taxon>
        <taxon>Viridiplantae</taxon>
        <taxon>Streptophyta</taxon>
        <taxon>Embryophyta</taxon>
        <taxon>Tracheophyta</taxon>
        <taxon>Spermatophyta</taxon>
        <taxon>Magnoliopsida</taxon>
        <taxon>eudicotyledons</taxon>
        <taxon>Gunneridae</taxon>
        <taxon>Pentapetalae</taxon>
        <taxon>Caryophyllales</taxon>
        <taxon>Cactineae</taxon>
        <taxon>Cactaceae</taxon>
        <taxon>Cactoideae</taxon>
        <taxon>Echinocereeae</taxon>
        <taxon>Carnegiea</taxon>
    </lineage>
</organism>
<dbReference type="InterPro" id="IPR052439">
    <property type="entry name" value="F-box/Kelch-repeat"/>
</dbReference>
<feature type="compositionally biased region" description="Acidic residues" evidence="3">
    <location>
        <begin position="33"/>
        <end position="53"/>
    </location>
</feature>
<dbReference type="GO" id="GO:0005634">
    <property type="term" value="C:nucleus"/>
    <property type="evidence" value="ECO:0007669"/>
    <property type="project" value="UniProtKB-ARBA"/>
</dbReference>
<dbReference type="GO" id="GO:0005829">
    <property type="term" value="C:cytosol"/>
    <property type="evidence" value="ECO:0007669"/>
    <property type="project" value="TreeGrafter"/>
</dbReference>
<dbReference type="Gene3D" id="2.120.10.80">
    <property type="entry name" value="Kelch-type beta propeller"/>
    <property type="match status" value="1"/>
</dbReference>
<evidence type="ECO:0000256" key="3">
    <source>
        <dbReference type="SAM" id="MobiDB-lite"/>
    </source>
</evidence>